<evidence type="ECO:0000313" key="3">
    <source>
        <dbReference type="Proteomes" id="UP001327560"/>
    </source>
</evidence>
<dbReference type="PANTHER" id="PTHR34116:SF10">
    <property type="entry name" value="OS04G0443700 PROTEIN"/>
    <property type="match status" value="1"/>
</dbReference>
<feature type="transmembrane region" description="Helical" evidence="1">
    <location>
        <begin position="261"/>
        <end position="288"/>
    </location>
</feature>
<dbReference type="InterPro" id="IPR016971">
    <property type="entry name" value="UCP031277"/>
</dbReference>
<proteinExistence type="predicted"/>
<keyword evidence="1" id="KW-0812">Transmembrane</keyword>
<evidence type="ECO:0000313" key="2">
    <source>
        <dbReference type="EMBL" id="WOL04115.1"/>
    </source>
</evidence>
<accession>A0AAQ3KAN5</accession>
<gene>
    <name evidence="2" type="ORF">Cni_G12836</name>
</gene>
<dbReference type="Proteomes" id="UP001327560">
    <property type="component" value="Chromosome 4"/>
</dbReference>
<feature type="transmembrane region" description="Helical" evidence="1">
    <location>
        <begin position="96"/>
        <end position="117"/>
    </location>
</feature>
<name>A0AAQ3KAN5_9LILI</name>
<feature type="transmembrane region" description="Helical" evidence="1">
    <location>
        <begin position="138"/>
        <end position="163"/>
    </location>
</feature>
<sequence length="391" mass="44253">MPLNSLATDAFGVFTISLVFLTALLGLICIFHSLYFQLWTRRKHHRQFSFFNGPWISRIILILVSIWWGFGEIFRSTFLKSRLFSSHSWQKYICKFYILSNLGFAEPIMFMMISFLLHAALQKRESGTLNQQWNRKTLGYVLLFCFPNLFMQAVVVLVGPRFINEEKSDMQIMILKFSTCVYSSKNGETVCTYPLLSIVVLGGFYALLISYITLVGARILYLVINKVLRRRIYVLITSLVIFLPLRALLLGVSMLPSPGNLLYEAIVFLAFLILLYCTVVGICMLVYLPVADSLALTDIDHIKIEGMPYNDYYYQGQGDSLITNQSIQRSSSSDESAKHDSISFCNMILDGLASEDIIKTRFSDGPTIAMSSVSPPPPGRSIIPLRELAAP</sequence>
<dbReference type="AlphaFoldDB" id="A0AAQ3KAN5"/>
<protein>
    <submittedName>
        <fullName evidence="2">Uncharacterized protein</fullName>
    </submittedName>
</protein>
<dbReference type="PIRSF" id="PIRSF031277">
    <property type="entry name" value="UCP031277"/>
    <property type="match status" value="1"/>
</dbReference>
<feature type="transmembrane region" description="Helical" evidence="1">
    <location>
        <begin position="232"/>
        <end position="255"/>
    </location>
</feature>
<keyword evidence="1" id="KW-1133">Transmembrane helix</keyword>
<feature type="transmembrane region" description="Helical" evidence="1">
    <location>
        <begin position="12"/>
        <end position="36"/>
    </location>
</feature>
<keyword evidence="1" id="KW-0472">Membrane</keyword>
<dbReference type="EMBL" id="CP136893">
    <property type="protein sequence ID" value="WOL04115.1"/>
    <property type="molecule type" value="Genomic_DNA"/>
</dbReference>
<feature type="transmembrane region" description="Helical" evidence="1">
    <location>
        <begin position="195"/>
        <end position="220"/>
    </location>
</feature>
<keyword evidence="3" id="KW-1185">Reference proteome</keyword>
<evidence type="ECO:0000256" key="1">
    <source>
        <dbReference type="SAM" id="Phobius"/>
    </source>
</evidence>
<organism evidence="2 3">
    <name type="scientific">Canna indica</name>
    <name type="common">Indian-shot</name>
    <dbReference type="NCBI Taxonomy" id="4628"/>
    <lineage>
        <taxon>Eukaryota</taxon>
        <taxon>Viridiplantae</taxon>
        <taxon>Streptophyta</taxon>
        <taxon>Embryophyta</taxon>
        <taxon>Tracheophyta</taxon>
        <taxon>Spermatophyta</taxon>
        <taxon>Magnoliopsida</taxon>
        <taxon>Liliopsida</taxon>
        <taxon>Zingiberales</taxon>
        <taxon>Cannaceae</taxon>
        <taxon>Canna</taxon>
    </lineage>
</organism>
<dbReference type="PANTHER" id="PTHR34116">
    <property type="entry name" value="PLASMINOGEN ACTIVATOR INHIBITOR"/>
    <property type="match status" value="1"/>
</dbReference>
<feature type="transmembrane region" description="Helical" evidence="1">
    <location>
        <begin position="48"/>
        <end position="70"/>
    </location>
</feature>
<reference evidence="2 3" key="1">
    <citation type="submission" date="2023-10" db="EMBL/GenBank/DDBJ databases">
        <title>Chromosome-scale genome assembly provides insights into flower coloration mechanisms of Canna indica.</title>
        <authorList>
            <person name="Li C."/>
        </authorList>
    </citation>
    <scope>NUCLEOTIDE SEQUENCE [LARGE SCALE GENOMIC DNA]</scope>
    <source>
        <tissue evidence="2">Flower</tissue>
    </source>
</reference>